<name>A0AAJ2LNW8_9HYPH</name>
<proteinExistence type="predicted"/>
<evidence type="ECO:0000256" key="1">
    <source>
        <dbReference type="SAM" id="MobiDB-lite"/>
    </source>
</evidence>
<feature type="region of interest" description="Disordered" evidence="1">
    <location>
        <begin position="117"/>
        <end position="156"/>
    </location>
</feature>
<evidence type="ECO:0000313" key="3">
    <source>
        <dbReference type="Proteomes" id="UP001268610"/>
    </source>
</evidence>
<dbReference type="Proteomes" id="UP001268610">
    <property type="component" value="Unassembled WGS sequence"/>
</dbReference>
<dbReference type="RefSeq" id="WP_310866289.1">
    <property type="nucleotide sequence ID" value="NZ_JAVLSF010000541.1"/>
</dbReference>
<accession>A0AAJ2LNW8</accession>
<sequence>PSSHAQQDFDEKAEQAIAEAEAANSPDKISPPAPGSSNTMNNETTFLHDNDSVTAGTASHDINAPDPASTSALTSTSTSENDTTTLADNQAATTAQQSGSGMSASELVESNAVHIADNPAAFIEDDNTSTDSSEPATDAGTDPTKQVAAPEKPPTP</sequence>
<feature type="compositionally biased region" description="Low complexity" evidence="1">
    <location>
        <begin position="68"/>
        <end position="85"/>
    </location>
</feature>
<feature type="compositionally biased region" description="Polar residues" evidence="1">
    <location>
        <begin position="35"/>
        <end position="45"/>
    </location>
</feature>
<feature type="non-terminal residue" evidence="2">
    <location>
        <position position="1"/>
    </location>
</feature>
<comment type="caution">
    <text evidence="2">The sequence shown here is derived from an EMBL/GenBank/DDBJ whole genome shotgun (WGS) entry which is preliminary data.</text>
</comment>
<gene>
    <name evidence="2" type="ORF">RJJ65_37175</name>
</gene>
<dbReference type="EMBL" id="JAVLSF010000541">
    <property type="protein sequence ID" value="MDR9778172.1"/>
    <property type="molecule type" value="Genomic_DNA"/>
</dbReference>
<protein>
    <submittedName>
        <fullName evidence="2">Uncharacterized protein</fullName>
    </submittedName>
</protein>
<feature type="region of interest" description="Disordered" evidence="1">
    <location>
        <begin position="1"/>
        <end position="86"/>
    </location>
</feature>
<dbReference type="AlphaFoldDB" id="A0AAJ2LNW8"/>
<organism evidence="2 3">
    <name type="scientific">Rhizobium hidalgonense</name>
    <dbReference type="NCBI Taxonomy" id="1538159"/>
    <lineage>
        <taxon>Bacteria</taxon>
        <taxon>Pseudomonadati</taxon>
        <taxon>Pseudomonadota</taxon>
        <taxon>Alphaproteobacteria</taxon>
        <taxon>Hyphomicrobiales</taxon>
        <taxon>Rhizobiaceae</taxon>
        <taxon>Rhizobium/Agrobacterium group</taxon>
        <taxon>Rhizobium</taxon>
    </lineage>
</organism>
<evidence type="ECO:0000313" key="2">
    <source>
        <dbReference type="EMBL" id="MDR9778172.1"/>
    </source>
</evidence>
<reference evidence="2" key="1">
    <citation type="submission" date="2023-04" db="EMBL/GenBank/DDBJ databases">
        <title>Genomic characterization of faba bean (Vicia faba) microsymbionts in Mexican soils.</title>
        <authorList>
            <person name="Rivera Orduna F.N."/>
            <person name="Guevara-Luna J."/>
            <person name="Yan J."/>
            <person name="Arroyo-Herrera I."/>
            <person name="Li Y."/>
            <person name="Vasquez-Murrieta M.S."/>
            <person name="Wang E.T."/>
        </authorList>
    </citation>
    <scope>NUCLEOTIDE SEQUENCE</scope>
    <source>
        <strain evidence="2">CH26</strain>
    </source>
</reference>